<evidence type="ECO:0000313" key="2">
    <source>
        <dbReference type="EMBL" id="ACC84857.1"/>
    </source>
</evidence>
<proteinExistence type="predicted"/>
<dbReference type="EnsemblBacteria" id="ACC84858">
    <property type="protein sequence ID" value="ACC84858"/>
    <property type="gene ID" value="Npun_F6600"/>
</dbReference>
<keyword evidence="6" id="KW-1185">Reference proteome</keyword>
<reference evidence="2" key="6">
    <citation type="submission" date="2008-04" db="EMBL/GenBank/DDBJ databases">
        <authorList>
            <consortium name="US DOE Joint Genome Institute"/>
            <person name="Copeland A."/>
            <person name="Lucas S."/>
            <person name="Lapidus A."/>
            <person name="Glavina del Rio T."/>
            <person name="Dalin E."/>
            <person name="Tice H."/>
            <person name="Pitluck S."/>
            <person name="Chain P."/>
            <person name="Malfatti S."/>
            <person name="Shin M."/>
            <person name="Vergez L."/>
            <person name="Schmutz J."/>
            <person name="Larimer F."/>
            <person name="Land M."/>
            <person name="Hauser L."/>
            <person name="Kyrpides N."/>
            <person name="Kim E."/>
            <person name="Meeks J.C."/>
            <person name="Elhai J."/>
            <person name="Campbell E.L."/>
            <person name="Thiel T."/>
            <person name="Longmire J."/>
            <person name="Potts M."/>
            <person name="Atlas R."/>
        </authorList>
    </citation>
    <scope>NUCLEOTIDE SEQUENCE</scope>
    <source>
        <strain evidence="2">ATCC 29133</strain>
    </source>
</reference>
<geneLocation type="plasmid" evidence="4 6">
    <name>pNPUN01</name>
</geneLocation>
<dbReference type="InterPro" id="IPR036397">
    <property type="entry name" value="RNaseH_sf"/>
</dbReference>
<name>B2J0G7_NOSP7</name>
<dbReference type="EnsemblBacteria" id="ACC85418">
    <property type="protein sequence ID" value="ACC85418"/>
    <property type="gene ID" value="Npun_CF085"/>
</dbReference>
<dbReference type="GO" id="GO:0003676">
    <property type="term" value="F:nucleic acid binding"/>
    <property type="evidence" value="ECO:0007669"/>
    <property type="project" value="InterPro"/>
</dbReference>
<dbReference type="Proteomes" id="UP000001191">
    <property type="component" value="Chromosome"/>
</dbReference>
<reference evidence="2 6" key="7">
    <citation type="journal article" date="2013" name="Plant Physiol.">
        <title>A Nostoc punctiforme Sugar Transporter Necessary to Establish a Cyanobacterium-Plant Symbiosis.</title>
        <authorList>
            <person name="Ekman M."/>
            <person name="Picossi S."/>
            <person name="Campbell E.L."/>
            <person name="Meeks J.C."/>
            <person name="Flores E."/>
        </authorList>
    </citation>
    <scope>NUCLEOTIDE SEQUENCE [LARGE SCALE GENOMIC DNA]</scope>
    <source>
        <strain evidence="2">ATCC 29133</strain>
        <strain evidence="6">ATCC 29133 / PCC 73102</strain>
    </source>
</reference>
<dbReference type="EMBL" id="CP001038">
    <property type="protein sequence ID" value="ACC85068.1"/>
    <property type="molecule type" value="Genomic_DNA"/>
</dbReference>
<dbReference type="RefSeq" id="WP_012412793.1">
    <property type="nucleotide sequence ID" value="NC_010628.1"/>
</dbReference>
<dbReference type="STRING" id="63737.Npun_F6600"/>
<evidence type="ECO:0000259" key="1">
    <source>
        <dbReference type="PROSITE" id="PS50994"/>
    </source>
</evidence>
<dbReference type="OrthoDB" id="501284at2"/>
<feature type="domain" description="Integrase catalytic" evidence="1">
    <location>
        <begin position="463"/>
        <end position="655"/>
    </location>
</feature>
<protein>
    <submittedName>
        <fullName evidence="2">Integrase, catalytic region</fullName>
    </submittedName>
</protein>
<geneLocation type="plasmid" evidence="5 6">
    <name>pNPUN03</name>
</geneLocation>
<reference evidence="6" key="1">
    <citation type="submission" date="2008-04" db="EMBL/GenBank/DDBJ databases">
        <title>Complete sequence of chromosome of Nostoc punctiforme ATCC 29133.</title>
        <authorList>
            <consortium name="US DOE Joint Genome Institute"/>
            <person name="Copeland A."/>
            <person name="Lucas S."/>
            <person name="Lapidus A."/>
            <person name="Glavina del Rio T."/>
            <person name="Dalin E."/>
            <person name="Tice H."/>
            <person name="Pitluck S."/>
            <person name="Chain P."/>
            <person name="Malfatti S."/>
            <person name="Shin M."/>
            <person name="Vergez L."/>
            <person name="Schmutz J."/>
            <person name="Larimer F."/>
            <person name="Land M."/>
            <person name="Hauser L."/>
            <person name="Kyrpides N."/>
            <person name="Kim E."/>
            <person name="Meeks J.C."/>
            <person name="Elhai J."/>
            <person name="Campbell E.L."/>
            <person name="Thiel T."/>
            <person name="Longmire J."/>
            <person name="Potts M."/>
            <person name="Atlas R."/>
        </authorList>
    </citation>
    <scope>NUCLEOTIDE SEQUENCE [LARGE SCALE GENOMIC DNA]</scope>
    <source>
        <strain evidence="6">ATCC 29133 / PCC 73102</strain>
    </source>
</reference>
<dbReference type="InterPro" id="IPR012337">
    <property type="entry name" value="RNaseH-like_sf"/>
</dbReference>
<dbReference type="InterPro" id="IPR001584">
    <property type="entry name" value="Integrase_cat-core"/>
</dbReference>
<sequence length="869" mass="101021">MLSDQEFNDWCRGVNLPQEARQLISQIRASEPIRRVKSSGINVRGDYASRKMGKTIQFESHKIELPGVEEYEEDADVLEYYDQAYQITLEFPSSSGEIIKASHIPDFFVIRKRSAGFEEWKPESRLEKLAAKQSQRYMRSEDGQWLNLPAVAYAEKLGLYYRIRLDTEIDWIKYRNRLFLKAYTTEDYQIDPEIAENLVKLISLNPGISYWEMIHTQQSNPDDINALIATKKIYINLSAAPLAEPEKVQLFRDQEIAVAYVQMIKSQPNNGTILNILDVKPNQLEPKTHNQVKMSPKAMERFLRASPEDLAEANRRYEVIEPYLNDSYRDKETVPQRTIRRWKAKFIAAQKAYKCGYIGLLNNSNARGNRLPRISQSSQDFIDKIIEEYYETFQQRSKLAVYGILAREWEKAGLTDKLPSYATFCSRIQHRSGYRQTKKRKGNRAAYQQSLLYWELKLTTPCHGDRPFEIAHIDHTQLDIELVCSRTGYLLGRPWATLLIDAYSRRILAVYLTFDEPSYRSCMMVLRICVQRFEKLPETIVVDGGTEFSSTYFETLLAAFECTKKQRPAAKARFGSIIERIFGTTNTEFFYNLRGNTQITKNVRQVTKSNNPKNQAVWTLDQLYENFCSYCYEFYDCREHPTLGQSPRQTFMSGLNSSGYRPQKQIIYDDNFKIFTLPSTPKGTAKVQPSRGVKINYLYYWSIDDSFIRPEIEGTNVPIRYDPFDMGTAYAYVKGRWIRCISEHYKSFQNRSEKEVNIASTQLRRKRQKHAQRITLSAQEKATYLEGTEAQETLLLQRLHDLAQQDIWVLIEKSSVIESKLSKHNYSANVQDVDKNILAGSESIKKPKSSAKKLIDLTKIEAYNTEELW</sequence>
<organism evidence="2 6">
    <name type="scientific">Nostoc punctiforme (strain ATCC 29133 / PCC 73102)</name>
    <dbReference type="NCBI Taxonomy" id="63737"/>
    <lineage>
        <taxon>Bacteria</taxon>
        <taxon>Bacillati</taxon>
        <taxon>Cyanobacteriota</taxon>
        <taxon>Cyanophyceae</taxon>
        <taxon>Nostocales</taxon>
        <taxon>Nostocaceae</taxon>
        <taxon>Nostoc</taxon>
    </lineage>
</organism>
<dbReference type="KEGG" id="npu:Npun_AR212"/>
<dbReference type="GO" id="GO:0015074">
    <property type="term" value="P:DNA integration"/>
    <property type="evidence" value="ECO:0007669"/>
    <property type="project" value="InterPro"/>
</dbReference>
<dbReference type="KEGG" id="npu:Npun_F6600"/>
<dbReference type="InterPro" id="IPR015378">
    <property type="entry name" value="Transposase-like_Mu_C"/>
</dbReference>
<reference evidence="4" key="4">
    <citation type="submission" date="2008-04" db="EMBL/GenBank/DDBJ databases">
        <title>Complete sequence of plasmid1 of Nostoc punctiforme ATCC 29133.</title>
        <authorList>
            <consortium name="US DOE Joint Genome Institute"/>
            <person name="Copeland A."/>
            <person name="Lucas S."/>
            <person name="Lapidus A."/>
            <person name="Glavina del Rio T."/>
            <person name="Dalin E."/>
            <person name="Tice H."/>
            <person name="Pitluck S."/>
            <person name="Chain P."/>
            <person name="Malfatti S."/>
            <person name="Shin M."/>
            <person name="Vergez L."/>
            <person name="Schmutz J."/>
            <person name="Larimer F."/>
            <person name="Land M."/>
            <person name="Hauser L."/>
            <person name="Kyrpides N."/>
            <person name="Kim E."/>
            <person name="Meeks J.C."/>
            <person name="Elhai J."/>
            <person name="Campbell E.L."/>
            <person name="Thiel T."/>
            <person name="Longmire J."/>
            <person name="Potts M."/>
            <person name="Atlas R."/>
        </authorList>
    </citation>
    <scope>NUCLEOTIDE SEQUENCE</scope>
    <source>
        <strain evidence="4">ATCC 29133</strain>
        <plasmid evidence="4">pNPUN01</plasmid>
    </source>
</reference>
<dbReference type="EnsemblBacteria" id="ACC85068">
    <property type="protein sequence ID" value="ACC85068"/>
    <property type="gene ID" value="Npun_AR212"/>
</dbReference>
<reference evidence="5" key="5">
    <citation type="submission" date="2008-04" db="EMBL/GenBank/DDBJ databases">
        <title>Complete sequence of plasmid3 of Nostoc punctiforme ATCC 29133.</title>
        <authorList>
            <consortium name="US DOE Joint Genome Institute"/>
            <person name="Copeland A."/>
            <person name="Lucas S."/>
            <person name="Lapidus A."/>
            <person name="Glavina del Rio T."/>
            <person name="Dalin E."/>
            <person name="Tice H."/>
            <person name="Pitluck S."/>
            <person name="Chain P."/>
            <person name="Malfatti S."/>
            <person name="Shin M."/>
            <person name="Vergez L."/>
            <person name="Schmutz J."/>
            <person name="Larimer F."/>
            <person name="Land M."/>
            <person name="Hauser L."/>
            <person name="Kyrpides N."/>
            <person name="Kim E."/>
            <person name="Meeks J.C."/>
            <person name="Elhai J."/>
            <person name="Campbell E.L."/>
            <person name="Thiel T."/>
            <person name="Longmire J."/>
            <person name="Potts M."/>
            <person name="Atlas R."/>
        </authorList>
    </citation>
    <scope>NUCLEOTIDE SEQUENCE</scope>
    <source>
        <strain evidence="5">ATCC 29133</strain>
        <plasmid evidence="5">pNPUN03</plasmid>
    </source>
</reference>
<accession>B2J0G7</accession>
<evidence type="ECO:0000313" key="5">
    <source>
        <dbReference type="EMBL" id="ACC85418.1"/>
    </source>
</evidence>
<evidence type="ECO:0000313" key="6">
    <source>
        <dbReference type="Proteomes" id="UP000001191"/>
    </source>
</evidence>
<dbReference type="EMBL" id="CP001037">
    <property type="protein sequence ID" value="ACC84857.1"/>
    <property type="molecule type" value="Genomic_DNA"/>
</dbReference>
<reference evidence="6" key="3">
    <citation type="submission" date="2008-04" db="EMBL/GenBank/DDBJ databases">
        <title>Complete sequence of plasmid 3 of Nostoc punctiforme ATCC 29133.</title>
        <authorList>
            <consortium name="US DOE Joint Genome Institute"/>
            <person name="Copeland A."/>
            <person name="Lucas S."/>
            <person name="Lapidus A."/>
            <person name="Glavina del Rio T."/>
            <person name="Dalin E."/>
            <person name="Tice H."/>
            <person name="Pitluck S."/>
            <person name="Chain P."/>
            <person name="Malfatti S."/>
            <person name="Shin M."/>
            <person name="Vergez L."/>
            <person name="Schmutz J."/>
            <person name="Larimer F."/>
            <person name="Land M."/>
            <person name="Hauser L."/>
            <person name="Kyrpides N."/>
            <person name="Kim E."/>
            <person name="Meeks J.C."/>
            <person name="Elhai J."/>
            <person name="Campbell E.L."/>
            <person name="Thiel T."/>
            <person name="Longmire J."/>
            <person name="Potts M."/>
            <person name="Atlas R."/>
        </authorList>
    </citation>
    <scope>NUCLEOTIDE SEQUENCE [LARGE SCALE GENOMIC DNA]</scope>
    <source>
        <strain evidence="6">ATCC 29133 / PCC 73102</strain>
        <plasmid evidence="6">Plasmid pNPUN03</plasmid>
    </source>
</reference>
<dbReference type="EnsemblBacteria" id="ACC84857">
    <property type="protein sequence ID" value="ACC84857"/>
    <property type="gene ID" value="Npun_R6599"/>
</dbReference>
<keyword evidence="4" id="KW-0614">Plasmid</keyword>
<dbReference type="EMBL" id="CP001040">
    <property type="protein sequence ID" value="ACC85418.1"/>
    <property type="molecule type" value="Genomic_DNA"/>
</dbReference>
<dbReference type="EMBL" id="CP001037">
    <property type="protein sequence ID" value="ACC84858.1"/>
    <property type="molecule type" value="Genomic_DNA"/>
</dbReference>
<dbReference type="Pfam" id="PF09299">
    <property type="entry name" value="Mu-transpos_C"/>
    <property type="match status" value="1"/>
</dbReference>
<dbReference type="Gene3D" id="3.30.420.10">
    <property type="entry name" value="Ribonuclease H-like superfamily/Ribonuclease H"/>
    <property type="match status" value="1"/>
</dbReference>
<dbReference type="HOGENOM" id="CLU_011734_0_0_3"/>
<reference evidence="6" key="2">
    <citation type="submission" date="2008-04" db="EMBL/GenBank/DDBJ databases">
        <title>Complete sequence of plasmid 1 of Nostoc punctiforme ATCC 29133.</title>
        <authorList>
            <consortium name="US DOE Joint Genome Institute"/>
            <person name="Copeland A."/>
            <person name="Lucas S."/>
            <person name="Lapidus A."/>
            <person name="Glavina del Rio T."/>
            <person name="Dalin E."/>
            <person name="Tice H."/>
            <person name="Pitluck S."/>
            <person name="Chain P."/>
            <person name="Malfatti S."/>
            <person name="Shin M."/>
            <person name="Vergez L."/>
            <person name="Schmutz J."/>
            <person name="Larimer F."/>
            <person name="Land M."/>
            <person name="Hauser L."/>
            <person name="Kyrpides N."/>
            <person name="Kim E."/>
            <person name="Meeks J.C."/>
            <person name="Elhai J."/>
            <person name="Campbell E.L."/>
            <person name="Thiel T."/>
            <person name="Longmire J."/>
            <person name="Potts M."/>
            <person name="Atlas R."/>
        </authorList>
    </citation>
    <scope>NUCLEOTIDE SEQUENCE [LARGE SCALE GENOMIC DNA]</scope>
    <source>
        <strain evidence="6">ATCC 29133 / PCC 73102</strain>
        <plasmid evidence="6">Plasmid pNPUN01</plasmid>
    </source>
</reference>
<dbReference type="eggNOG" id="COG2801">
    <property type="taxonomic scope" value="Bacteria"/>
</dbReference>
<dbReference type="Proteomes" id="UP000001191">
    <property type="component" value="Plasmid pNPUN01"/>
</dbReference>
<evidence type="ECO:0000313" key="4">
    <source>
        <dbReference type="EMBL" id="ACC85068.1"/>
    </source>
</evidence>
<gene>
    <name evidence="4" type="ordered locus">Npun_AR212</name>
    <name evidence="5" type="ordered locus">Npun_CF085</name>
    <name evidence="3" type="ordered locus">Npun_F6600</name>
    <name evidence="2" type="ordered locus">Npun_R6599</name>
</gene>
<dbReference type="SUPFAM" id="SSF53098">
    <property type="entry name" value="Ribonuclease H-like"/>
    <property type="match status" value="1"/>
</dbReference>
<dbReference type="Proteomes" id="UP000001191">
    <property type="component" value="Plasmid pNPUN03"/>
</dbReference>
<dbReference type="KEGG" id="npu:Npun_CF085"/>
<evidence type="ECO:0000313" key="3">
    <source>
        <dbReference type="EMBL" id="ACC84858.1"/>
    </source>
</evidence>
<dbReference type="KEGG" id="npu:Npun_R6599"/>
<dbReference type="AlphaFoldDB" id="B2J0G7"/>
<dbReference type="PROSITE" id="PS50994">
    <property type="entry name" value="INTEGRASE"/>
    <property type="match status" value="1"/>
</dbReference>